<accession>A0A4E0S1P8</accession>
<feature type="region of interest" description="Disordered" evidence="1">
    <location>
        <begin position="1"/>
        <end position="20"/>
    </location>
</feature>
<keyword evidence="3" id="KW-1185">Reference proteome</keyword>
<sequence>MSRYRKKDTKGYPGPCSSPWVSESASDCLPHYLQYICSSAVHSFPSPVLPTLIISNCENLRCACDRVLSR</sequence>
<dbReference type="AlphaFoldDB" id="A0A4E0S1P8"/>
<proteinExistence type="predicted"/>
<reference evidence="2" key="1">
    <citation type="submission" date="2019-03" db="EMBL/GenBank/DDBJ databases">
        <title>Improved annotation for the trematode Fasciola hepatica.</title>
        <authorList>
            <person name="Choi Y.-J."/>
            <person name="Martin J."/>
            <person name="Mitreva M."/>
        </authorList>
    </citation>
    <scope>NUCLEOTIDE SEQUENCE [LARGE SCALE GENOMIC DNA]</scope>
</reference>
<evidence type="ECO:0000313" key="2">
    <source>
        <dbReference type="EMBL" id="THD26712.1"/>
    </source>
</evidence>
<gene>
    <name evidence="2" type="ORF">D915_002485</name>
</gene>
<evidence type="ECO:0000313" key="3">
    <source>
        <dbReference type="Proteomes" id="UP000230066"/>
    </source>
</evidence>
<comment type="caution">
    <text evidence="2">The sequence shown here is derived from an EMBL/GenBank/DDBJ whole genome shotgun (WGS) entry which is preliminary data.</text>
</comment>
<evidence type="ECO:0000256" key="1">
    <source>
        <dbReference type="SAM" id="MobiDB-lite"/>
    </source>
</evidence>
<organism evidence="2 3">
    <name type="scientific">Fasciola hepatica</name>
    <name type="common">Liver fluke</name>
    <dbReference type="NCBI Taxonomy" id="6192"/>
    <lineage>
        <taxon>Eukaryota</taxon>
        <taxon>Metazoa</taxon>
        <taxon>Spiralia</taxon>
        <taxon>Lophotrochozoa</taxon>
        <taxon>Platyhelminthes</taxon>
        <taxon>Trematoda</taxon>
        <taxon>Digenea</taxon>
        <taxon>Plagiorchiida</taxon>
        <taxon>Echinostomata</taxon>
        <taxon>Echinostomatoidea</taxon>
        <taxon>Fasciolidae</taxon>
        <taxon>Fasciola</taxon>
    </lineage>
</organism>
<dbReference type="EMBL" id="JXXN02000651">
    <property type="protein sequence ID" value="THD26712.1"/>
    <property type="molecule type" value="Genomic_DNA"/>
</dbReference>
<name>A0A4E0S1P8_FASHE</name>
<dbReference type="Proteomes" id="UP000230066">
    <property type="component" value="Unassembled WGS sequence"/>
</dbReference>
<protein>
    <submittedName>
        <fullName evidence="2">Uncharacterized protein</fullName>
    </submittedName>
</protein>